<evidence type="ECO:0000313" key="3">
    <source>
        <dbReference type="Proteomes" id="UP000566819"/>
    </source>
</evidence>
<dbReference type="AlphaFoldDB" id="A0A8H4W1A9"/>
<evidence type="ECO:0000256" key="1">
    <source>
        <dbReference type="SAM" id="MobiDB-lite"/>
    </source>
</evidence>
<comment type="caution">
    <text evidence="2">The sequence shown here is derived from an EMBL/GenBank/DDBJ whole genome shotgun (WGS) entry which is preliminary data.</text>
</comment>
<name>A0A8H4W1A9_9HELO</name>
<accession>A0A8H4W1A9</accession>
<feature type="region of interest" description="Disordered" evidence="1">
    <location>
        <begin position="197"/>
        <end position="228"/>
    </location>
</feature>
<protein>
    <submittedName>
        <fullName evidence="2">Uncharacterized protein</fullName>
    </submittedName>
</protein>
<feature type="compositionally biased region" description="Basic and acidic residues" evidence="1">
    <location>
        <begin position="197"/>
        <end position="206"/>
    </location>
</feature>
<dbReference type="EMBL" id="JAAMPI010000606">
    <property type="protein sequence ID" value="KAF4629967.1"/>
    <property type="molecule type" value="Genomic_DNA"/>
</dbReference>
<sequence length="228" mass="24761">MSSANILRNGFVGVDSVNFWLATNDTFDVRGLDIKTRALSFQVALLDQHALLALSVWKSGHFSDPTVLDQVSENIFLDTKLESGDIMVVLSSKETLELHNLEVGNGAMLVIARMSMELLQQFAIKLGVTFTPSEYGVYKKVFRPNTHIFTLIRNRLWSLSGVVTTIGTLYGRALDADDLAGVKWKAASADAVQRAKVDSKEADTERSGTAVGQAETAHGAIDETALGS</sequence>
<proteinExistence type="predicted"/>
<evidence type="ECO:0000313" key="2">
    <source>
        <dbReference type="EMBL" id="KAF4629967.1"/>
    </source>
</evidence>
<dbReference type="Proteomes" id="UP000566819">
    <property type="component" value="Unassembled WGS sequence"/>
</dbReference>
<reference evidence="2 3" key="1">
    <citation type="submission" date="2020-03" db="EMBL/GenBank/DDBJ databases">
        <title>Draft Genome Sequence of Cudoniella acicularis.</title>
        <authorList>
            <person name="Buettner E."/>
            <person name="Kellner H."/>
        </authorList>
    </citation>
    <scope>NUCLEOTIDE SEQUENCE [LARGE SCALE GENOMIC DNA]</scope>
    <source>
        <strain evidence="2 3">DSM 108380</strain>
    </source>
</reference>
<organism evidence="2 3">
    <name type="scientific">Cudoniella acicularis</name>
    <dbReference type="NCBI Taxonomy" id="354080"/>
    <lineage>
        <taxon>Eukaryota</taxon>
        <taxon>Fungi</taxon>
        <taxon>Dikarya</taxon>
        <taxon>Ascomycota</taxon>
        <taxon>Pezizomycotina</taxon>
        <taxon>Leotiomycetes</taxon>
        <taxon>Helotiales</taxon>
        <taxon>Tricladiaceae</taxon>
        <taxon>Cudoniella</taxon>
    </lineage>
</organism>
<keyword evidence="3" id="KW-1185">Reference proteome</keyword>
<gene>
    <name evidence="2" type="ORF">G7Y89_g8175</name>
</gene>